<organism evidence="1 2">
    <name type="scientific">Paramarasmius palmivorus</name>
    <dbReference type="NCBI Taxonomy" id="297713"/>
    <lineage>
        <taxon>Eukaryota</taxon>
        <taxon>Fungi</taxon>
        <taxon>Dikarya</taxon>
        <taxon>Basidiomycota</taxon>
        <taxon>Agaricomycotina</taxon>
        <taxon>Agaricomycetes</taxon>
        <taxon>Agaricomycetidae</taxon>
        <taxon>Agaricales</taxon>
        <taxon>Marasmiineae</taxon>
        <taxon>Marasmiaceae</taxon>
        <taxon>Paramarasmius</taxon>
    </lineage>
</organism>
<dbReference type="AlphaFoldDB" id="A0AAW0CZ00"/>
<gene>
    <name evidence="1" type="ORF">VNI00_008795</name>
</gene>
<comment type="caution">
    <text evidence="1">The sequence shown here is derived from an EMBL/GenBank/DDBJ whole genome shotgun (WGS) entry which is preliminary data.</text>
</comment>
<reference evidence="1 2" key="1">
    <citation type="submission" date="2024-01" db="EMBL/GenBank/DDBJ databases">
        <title>A draft genome for a cacao thread blight-causing isolate of Paramarasmius palmivorus.</title>
        <authorList>
            <person name="Baruah I.K."/>
            <person name="Bukari Y."/>
            <person name="Amoako-Attah I."/>
            <person name="Meinhardt L.W."/>
            <person name="Bailey B.A."/>
            <person name="Cohen S.P."/>
        </authorList>
    </citation>
    <scope>NUCLEOTIDE SEQUENCE [LARGE SCALE GENOMIC DNA]</scope>
    <source>
        <strain evidence="1 2">GH-12</strain>
    </source>
</reference>
<dbReference type="Proteomes" id="UP001383192">
    <property type="component" value="Unassembled WGS sequence"/>
</dbReference>
<accession>A0AAW0CZ00</accession>
<proteinExistence type="predicted"/>
<keyword evidence="2" id="KW-1185">Reference proteome</keyword>
<evidence type="ECO:0000313" key="1">
    <source>
        <dbReference type="EMBL" id="KAK7043057.1"/>
    </source>
</evidence>
<evidence type="ECO:0000313" key="2">
    <source>
        <dbReference type="Proteomes" id="UP001383192"/>
    </source>
</evidence>
<sequence length="432" mass="47673">MEKPPPSPTNLHPKLKGLPAFATTKQGRQAELAAELWDLIFYHANADAKDGFHLAMHAKHRLINRTIGAAAERRFFEELFDLSLLSVISDVSSGFQGMKNLRILHLRVAMSWDSRGALHTILSQAKFPHLEEFGYTGLITEEVQAFLTKHAPTIQLLTLHGQEMGEFMGPEPLYPALLHASVPRRSLSQILRGGAPSMRSFHTPAETTSEDVIAMTHRLQAAVGTAMIDLSLIAHDDAQLLFSLVENSFPNLASLTILQTGYGTTPLGELELSDLDAGEAALACCRKLTQLDTLVWGHLDGFHGDWDRGWNFLGLLQKANPGLISVTLPDSGIWRAIGPDTWVPLCGGGGPFSCNQGCYWLTFSIYYGIYPSLPALLTLMEQEIPRRPDDTSPSKEERMNLVRAFRENPMERPMEDVSGLVGVMSLLGFFAE</sequence>
<protein>
    <submittedName>
        <fullName evidence="1">Uncharacterized protein</fullName>
    </submittedName>
</protein>
<dbReference type="EMBL" id="JAYKXP010000030">
    <property type="protein sequence ID" value="KAK7043057.1"/>
    <property type="molecule type" value="Genomic_DNA"/>
</dbReference>
<name>A0AAW0CZ00_9AGAR</name>